<keyword evidence="4 8" id="KW-0808">Transferase</keyword>
<evidence type="ECO:0000256" key="7">
    <source>
        <dbReference type="ARBA" id="ARBA00023315"/>
    </source>
</evidence>
<keyword evidence="11" id="KW-1185">Reference proteome</keyword>
<dbReference type="InterPro" id="IPR016181">
    <property type="entry name" value="Acyl_CoA_acyltransferase"/>
</dbReference>
<name>A0A1Y2H6I5_9FUNG</name>
<reference evidence="10 11" key="1">
    <citation type="submission" date="2016-07" db="EMBL/GenBank/DDBJ databases">
        <title>Pervasive Adenine N6-methylation of Active Genes in Fungi.</title>
        <authorList>
            <consortium name="DOE Joint Genome Institute"/>
            <person name="Mondo S.J."/>
            <person name="Dannebaum R.O."/>
            <person name="Kuo R.C."/>
            <person name="Labutti K."/>
            <person name="Haridas S."/>
            <person name="Kuo A."/>
            <person name="Salamov A."/>
            <person name="Ahrendt S.R."/>
            <person name="Lipzen A."/>
            <person name="Sullivan W."/>
            <person name="Andreopoulos W.B."/>
            <person name="Clum A."/>
            <person name="Lindquist E."/>
            <person name="Daum C."/>
            <person name="Ramamoorthy G.K."/>
            <person name="Gryganskyi A."/>
            <person name="Culley D."/>
            <person name="Magnuson J.K."/>
            <person name="James T.Y."/>
            <person name="O'Malley M.A."/>
            <person name="Stajich J.E."/>
            <person name="Spatafora J.W."/>
            <person name="Visel A."/>
            <person name="Grigoriev I.V."/>
        </authorList>
    </citation>
    <scope>NUCLEOTIDE SEQUENCE [LARGE SCALE GENOMIC DNA]</scope>
    <source>
        <strain evidence="10 11">PL171</strain>
    </source>
</reference>
<dbReference type="SUPFAM" id="SSF55729">
    <property type="entry name" value="Acyl-CoA N-acyltransferases (Nat)"/>
    <property type="match status" value="1"/>
</dbReference>
<evidence type="ECO:0000256" key="1">
    <source>
        <dbReference type="ARBA" id="ARBA00004184"/>
    </source>
</evidence>
<dbReference type="OrthoDB" id="10039976at2759"/>
<evidence type="ECO:0000313" key="11">
    <source>
        <dbReference type="Proteomes" id="UP000193411"/>
    </source>
</evidence>
<organism evidence="10 11">
    <name type="scientific">Catenaria anguillulae PL171</name>
    <dbReference type="NCBI Taxonomy" id="765915"/>
    <lineage>
        <taxon>Eukaryota</taxon>
        <taxon>Fungi</taxon>
        <taxon>Fungi incertae sedis</taxon>
        <taxon>Blastocladiomycota</taxon>
        <taxon>Blastocladiomycetes</taxon>
        <taxon>Blastocladiales</taxon>
        <taxon>Catenariaceae</taxon>
        <taxon>Catenaria</taxon>
    </lineage>
</organism>
<keyword evidence="6" id="KW-0472">Membrane</keyword>
<comment type="subunit">
    <text evidence="3">Homodimer.</text>
</comment>
<dbReference type="PROSITE" id="PS51186">
    <property type="entry name" value="GNAT"/>
    <property type="match status" value="1"/>
</dbReference>
<dbReference type="InterPro" id="IPR039143">
    <property type="entry name" value="GNPNAT1-like"/>
</dbReference>
<evidence type="ECO:0000256" key="2">
    <source>
        <dbReference type="ARBA" id="ARBA00004586"/>
    </source>
</evidence>
<dbReference type="Gene3D" id="3.40.630.30">
    <property type="match status" value="1"/>
</dbReference>
<evidence type="ECO:0000256" key="4">
    <source>
        <dbReference type="ARBA" id="ARBA00022679"/>
    </source>
</evidence>
<dbReference type="GO" id="GO:0005789">
    <property type="term" value="C:endoplasmic reticulum membrane"/>
    <property type="evidence" value="ECO:0007669"/>
    <property type="project" value="UniProtKB-SubCell"/>
</dbReference>
<dbReference type="CDD" id="cd04301">
    <property type="entry name" value="NAT_SF"/>
    <property type="match status" value="1"/>
</dbReference>
<gene>
    <name evidence="10" type="ORF">BCR44DRAFT_33463</name>
</gene>
<keyword evidence="7 8" id="KW-0012">Acyltransferase</keyword>
<evidence type="ECO:0000256" key="6">
    <source>
        <dbReference type="ARBA" id="ARBA00023136"/>
    </source>
</evidence>
<dbReference type="EC" id="2.3.1.4" evidence="8"/>
<dbReference type="AlphaFoldDB" id="A0A1Y2H6I5"/>
<evidence type="ECO:0000256" key="8">
    <source>
        <dbReference type="RuleBase" id="RU365086"/>
    </source>
</evidence>
<keyword evidence="5" id="KW-0256">Endoplasmic reticulum</keyword>
<dbReference type="PANTHER" id="PTHR13355">
    <property type="entry name" value="GLUCOSAMINE 6-PHOSPHATE N-ACETYLTRANSFERASE"/>
    <property type="match status" value="1"/>
</dbReference>
<dbReference type="UniPathway" id="UPA00113">
    <property type="reaction ID" value="UER00529"/>
</dbReference>
<sequence length="164" mass="18561">MIDAKFISEEVAAQLPTGYVLRALDKEDFDKGYMQLLAQLTVVGDVSREQFDERLTYLAKHNDTYYPLVIEDRNTGKVVGAGTLFVERKFIRGCGMVGHIEDIVVDENQRGKKLGLRIIHALTHVGKVAGCYKIILNCNKDNIPFYEKTGFALKEVEMAKYLNE</sequence>
<evidence type="ECO:0000256" key="5">
    <source>
        <dbReference type="ARBA" id="ARBA00022824"/>
    </source>
</evidence>
<evidence type="ECO:0000313" key="10">
    <source>
        <dbReference type="EMBL" id="ORZ30125.1"/>
    </source>
</evidence>
<protein>
    <recommendedName>
        <fullName evidence="8">Glucosamine 6-phosphate N-acetyltransferase</fullName>
        <ecNumber evidence="8">2.3.1.4</ecNumber>
    </recommendedName>
</protein>
<comment type="similarity">
    <text evidence="8">Belongs to the acetyltransferase family. GNA1 subfamily.</text>
</comment>
<accession>A0A1Y2H6I5</accession>
<proteinExistence type="inferred from homology"/>
<evidence type="ECO:0000259" key="9">
    <source>
        <dbReference type="PROSITE" id="PS51186"/>
    </source>
</evidence>
<dbReference type="InterPro" id="IPR000182">
    <property type="entry name" value="GNAT_dom"/>
</dbReference>
<dbReference type="GO" id="GO:0006048">
    <property type="term" value="P:UDP-N-acetylglucosamine biosynthetic process"/>
    <property type="evidence" value="ECO:0007669"/>
    <property type="project" value="UniProtKB-UniRule"/>
</dbReference>
<dbReference type="Proteomes" id="UP000193411">
    <property type="component" value="Unassembled WGS sequence"/>
</dbReference>
<comment type="catalytic activity">
    <reaction evidence="8">
        <text>D-glucosamine 6-phosphate + acetyl-CoA = N-acetyl-D-glucosamine 6-phosphate + CoA + H(+)</text>
        <dbReference type="Rhea" id="RHEA:10292"/>
        <dbReference type="ChEBI" id="CHEBI:15378"/>
        <dbReference type="ChEBI" id="CHEBI:57287"/>
        <dbReference type="ChEBI" id="CHEBI:57288"/>
        <dbReference type="ChEBI" id="CHEBI:57513"/>
        <dbReference type="ChEBI" id="CHEBI:58725"/>
        <dbReference type="EC" id="2.3.1.4"/>
    </reaction>
</comment>
<dbReference type="GO" id="GO:0004343">
    <property type="term" value="F:glucosamine 6-phosphate N-acetyltransferase activity"/>
    <property type="evidence" value="ECO:0007669"/>
    <property type="project" value="UniProtKB-UniRule"/>
</dbReference>
<comment type="pathway">
    <text evidence="8">Nucleotide-sugar biosynthesis; UDP-N-acetyl-alpha-D-glucosamine biosynthesis; N-acetyl-alpha-D-glucosamine 1-phosphate from alpha-D-glucosamine 6-phosphate (route I): step 1/2.</text>
</comment>
<dbReference type="Pfam" id="PF00583">
    <property type="entry name" value="Acetyltransf_1"/>
    <property type="match status" value="1"/>
</dbReference>
<dbReference type="EMBL" id="MCFL01000100">
    <property type="protein sequence ID" value="ORZ30125.1"/>
    <property type="molecule type" value="Genomic_DNA"/>
</dbReference>
<evidence type="ECO:0000256" key="3">
    <source>
        <dbReference type="ARBA" id="ARBA00011738"/>
    </source>
</evidence>
<dbReference type="STRING" id="765915.A0A1Y2H6I5"/>
<dbReference type="PANTHER" id="PTHR13355:SF11">
    <property type="entry name" value="GLUCOSAMINE 6-PHOSPHATE N-ACETYLTRANSFERASE"/>
    <property type="match status" value="1"/>
</dbReference>
<comment type="subcellular location">
    <subcellularLocation>
        <location evidence="1">Endomembrane system</location>
        <topology evidence="1">Peripheral membrane protein</topology>
    </subcellularLocation>
    <subcellularLocation>
        <location evidence="2">Endoplasmic reticulum membrane</location>
    </subcellularLocation>
</comment>
<dbReference type="FunFam" id="3.40.630.30:FF:000048">
    <property type="entry name" value="Glucosamine 6-phosphate N-acetyltransferase"/>
    <property type="match status" value="1"/>
</dbReference>
<comment type="caution">
    <text evidence="10">The sequence shown here is derived from an EMBL/GenBank/DDBJ whole genome shotgun (WGS) entry which is preliminary data.</text>
</comment>
<feature type="domain" description="N-acetyltransferase" evidence="9">
    <location>
        <begin position="19"/>
        <end position="164"/>
    </location>
</feature>